<dbReference type="PANTHER" id="PTHR21373:SF0">
    <property type="entry name" value="N-ALPHA-ACETYLTRANSFERASE 35, NATC AUXILIARY SUBUNIT"/>
    <property type="match status" value="1"/>
</dbReference>
<organism evidence="7 8">
    <name type="scientific">Sporormia fimetaria CBS 119925</name>
    <dbReference type="NCBI Taxonomy" id="1340428"/>
    <lineage>
        <taxon>Eukaryota</taxon>
        <taxon>Fungi</taxon>
        <taxon>Dikarya</taxon>
        <taxon>Ascomycota</taxon>
        <taxon>Pezizomycotina</taxon>
        <taxon>Dothideomycetes</taxon>
        <taxon>Pleosporomycetidae</taxon>
        <taxon>Pleosporales</taxon>
        <taxon>Sporormiaceae</taxon>
        <taxon>Sporormia</taxon>
    </lineage>
</organism>
<dbReference type="OrthoDB" id="269405at2759"/>
<evidence type="ECO:0000259" key="6">
    <source>
        <dbReference type="Pfam" id="PF25789"/>
    </source>
</evidence>
<dbReference type="InterPro" id="IPR057983">
    <property type="entry name" value="NAA35-like_N"/>
</dbReference>
<evidence type="ECO:0000259" key="5">
    <source>
        <dbReference type="Pfam" id="PF04112"/>
    </source>
</evidence>
<accession>A0A6A6V870</accession>
<sequence>MTAPPPTNDTQSASLSDGHAHPSAPDVAQEPARPNGGIEAAHKTQLPLRLALRQQHVPKSRTVDITERFTKACSALKTGQLVKDEYFTLFESISAIEIMDPKMDSGMLQPGETLEDDYDVMRPLLPEELIGIIDQLLCFEMAWHQGYPLSQTLFTSIYIDRLLASNPRTIDDAQFTQKDAPETETPFLDILRAYCLGVIKSCDLVIAKVQSTDYYEEEDFVTQTFNRSLFPNLPVEDFVEMLDYTMDKVDSLPSEVNDSIRMAIKDRLYFRRQLLLALYLDLPPSELAGSWEPVLDSVNGMAVSAQLGQSVQSAFSTKIQRRLASTVPPRPIVELSFRDAVAQLKNIINDCSYASRLAAIPKLPAEYESFLWAFAARTPAPLCYPRAYMARILMDEEMQTPPSIPFADFETLVFPPHSPITDPADWHPVAEGSTSSPLSKARIARCLDLFTEQAGGPLYEYWTALCQNKCRLRRMLTRVVRTWDKLQTQAQAADLEIESALGDSDHREPCNPLSLWVQCKKTFMLEQIVLLGFETNIHLPGEYALMYTFLARIISRRARIIQPIIDSYGPVLRNLEAAEDTQKLDDVKERLRHIETLLHLAKGTSALAKALGDFYVVLASLDLIPRITLYEKSDEFNENQYQLRMRPFLGLGAEDNDEDIVPPLPSFNGKITRCLLRIRDPDEDIWSEIEDQVRIARVEISKVKAAGAGAVWASGVKEEWEKGVDGLLKSCVLLGLGIATFKDALKKADIEEFGWQWLKRLGVRVEVPEVGSAWRYLEGWRVPRIVRVEEKDGK</sequence>
<gene>
    <name evidence="7" type="ORF">M011DRAFT_526808</name>
</gene>
<protein>
    <submittedName>
        <fullName evidence="7">Mak10-domain-containing protein</fullName>
    </submittedName>
</protein>
<feature type="domain" description="NAA35-like TPR repeats" evidence="6">
    <location>
        <begin position="448"/>
        <end position="651"/>
    </location>
</feature>
<dbReference type="Pfam" id="PF25789">
    <property type="entry name" value="TPR_NAA35"/>
    <property type="match status" value="1"/>
</dbReference>
<dbReference type="Proteomes" id="UP000799440">
    <property type="component" value="Unassembled WGS sequence"/>
</dbReference>
<dbReference type="PANTHER" id="PTHR21373">
    <property type="entry name" value="GLUCOSE REPRESSIBLE PROTEIN MAK10"/>
    <property type="match status" value="1"/>
</dbReference>
<dbReference type="InterPro" id="IPR057982">
    <property type="entry name" value="TPR_NAA35"/>
</dbReference>
<reference evidence="7" key="1">
    <citation type="journal article" date="2020" name="Stud. Mycol.">
        <title>101 Dothideomycetes genomes: a test case for predicting lifestyles and emergence of pathogens.</title>
        <authorList>
            <person name="Haridas S."/>
            <person name="Albert R."/>
            <person name="Binder M."/>
            <person name="Bloem J."/>
            <person name="Labutti K."/>
            <person name="Salamov A."/>
            <person name="Andreopoulos B."/>
            <person name="Baker S."/>
            <person name="Barry K."/>
            <person name="Bills G."/>
            <person name="Bluhm B."/>
            <person name="Cannon C."/>
            <person name="Castanera R."/>
            <person name="Culley D."/>
            <person name="Daum C."/>
            <person name="Ezra D."/>
            <person name="Gonzalez J."/>
            <person name="Henrissat B."/>
            <person name="Kuo A."/>
            <person name="Liang C."/>
            <person name="Lipzen A."/>
            <person name="Lutzoni F."/>
            <person name="Magnuson J."/>
            <person name="Mondo S."/>
            <person name="Nolan M."/>
            <person name="Ohm R."/>
            <person name="Pangilinan J."/>
            <person name="Park H.-J."/>
            <person name="Ramirez L."/>
            <person name="Alfaro M."/>
            <person name="Sun H."/>
            <person name="Tritt A."/>
            <person name="Yoshinaga Y."/>
            <person name="Zwiers L.-H."/>
            <person name="Turgeon B."/>
            <person name="Goodwin S."/>
            <person name="Spatafora J."/>
            <person name="Crous P."/>
            <person name="Grigoriev I."/>
        </authorList>
    </citation>
    <scope>NUCLEOTIDE SEQUENCE</scope>
    <source>
        <strain evidence="7">CBS 119925</strain>
    </source>
</reference>
<comment type="subcellular location">
    <subcellularLocation>
        <location evidence="1">Cytoplasm</location>
    </subcellularLocation>
</comment>
<keyword evidence="3" id="KW-0963">Cytoplasm</keyword>
<evidence type="ECO:0000256" key="3">
    <source>
        <dbReference type="ARBA" id="ARBA00022490"/>
    </source>
</evidence>
<comment type="similarity">
    <text evidence="2">Belongs to the MAK10 family.</text>
</comment>
<dbReference type="Pfam" id="PF04112">
    <property type="entry name" value="Mak10"/>
    <property type="match status" value="1"/>
</dbReference>
<evidence type="ECO:0000256" key="4">
    <source>
        <dbReference type="SAM" id="MobiDB-lite"/>
    </source>
</evidence>
<evidence type="ECO:0000256" key="2">
    <source>
        <dbReference type="ARBA" id="ARBA00006289"/>
    </source>
</evidence>
<evidence type="ECO:0000313" key="7">
    <source>
        <dbReference type="EMBL" id="KAF2746725.1"/>
    </source>
</evidence>
<dbReference type="EMBL" id="MU006576">
    <property type="protein sequence ID" value="KAF2746725.1"/>
    <property type="molecule type" value="Genomic_DNA"/>
</dbReference>
<dbReference type="AlphaFoldDB" id="A0A6A6V870"/>
<dbReference type="GO" id="GO:0031417">
    <property type="term" value="C:NatC complex"/>
    <property type="evidence" value="ECO:0007669"/>
    <property type="project" value="InterPro"/>
</dbReference>
<evidence type="ECO:0000256" key="1">
    <source>
        <dbReference type="ARBA" id="ARBA00004496"/>
    </source>
</evidence>
<evidence type="ECO:0000313" key="8">
    <source>
        <dbReference type="Proteomes" id="UP000799440"/>
    </source>
</evidence>
<name>A0A6A6V870_9PLEO</name>
<feature type="region of interest" description="Disordered" evidence="4">
    <location>
        <begin position="1"/>
        <end position="38"/>
    </location>
</feature>
<dbReference type="InterPro" id="IPR007244">
    <property type="entry name" value="Naa35_N"/>
</dbReference>
<proteinExistence type="inferred from homology"/>
<keyword evidence="8" id="KW-1185">Reference proteome</keyword>
<feature type="domain" description="NAA35-like N-terminal" evidence="5">
    <location>
        <begin position="79"/>
        <end position="238"/>
    </location>
</feature>